<dbReference type="Gene3D" id="1.25.40.390">
    <property type="match status" value="1"/>
</dbReference>
<evidence type="ECO:0000256" key="3">
    <source>
        <dbReference type="ARBA" id="ARBA00022729"/>
    </source>
</evidence>
<comment type="similarity">
    <text evidence="2">Belongs to the SusD family.</text>
</comment>
<dbReference type="InterPro" id="IPR012944">
    <property type="entry name" value="SusD_RagB_dom"/>
</dbReference>
<dbReference type="Pfam" id="PF07980">
    <property type="entry name" value="SusD_RagB"/>
    <property type="match status" value="1"/>
</dbReference>
<protein>
    <submittedName>
        <fullName evidence="7">RagB/SusD family nutrient uptake outer membrane protein</fullName>
    </submittedName>
</protein>
<evidence type="ECO:0000259" key="6">
    <source>
        <dbReference type="Pfam" id="PF07980"/>
    </source>
</evidence>
<gene>
    <name evidence="7" type="ORF">QQ008_19730</name>
</gene>
<accession>A0ABT8KS93</accession>
<dbReference type="Proteomes" id="UP001172082">
    <property type="component" value="Unassembled WGS sequence"/>
</dbReference>
<dbReference type="RefSeq" id="WP_346753652.1">
    <property type="nucleotide sequence ID" value="NZ_JAUJEA010000008.1"/>
</dbReference>
<reference evidence="7" key="1">
    <citation type="submission" date="2023-06" db="EMBL/GenBank/DDBJ databases">
        <title>Genomic of Parafulvivirga corallium.</title>
        <authorList>
            <person name="Wang G."/>
        </authorList>
    </citation>
    <scope>NUCLEOTIDE SEQUENCE</scope>
    <source>
        <strain evidence="7">BMA10</strain>
    </source>
</reference>
<dbReference type="InterPro" id="IPR011990">
    <property type="entry name" value="TPR-like_helical_dom_sf"/>
</dbReference>
<keyword evidence="3" id="KW-0732">Signal</keyword>
<comment type="caution">
    <text evidence="7">The sequence shown here is derived from an EMBL/GenBank/DDBJ whole genome shotgun (WGS) entry which is preliminary data.</text>
</comment>
<dbReference type="Gene3D" id="1.10.3780.10">
    <property type="entry name" value="SusD-like"/>
    <property type="match status" value="1"/>
</dbReference>
<dbReference type="Gene3D" id="1.25.40.10">
    <property type="entry name" value="Tetratricopeptide repeat domain"/>
    <property type="match status" value="1"/>
</dbReference>
<evidence type="ECO:0000313" key="7">
    <source>
        <dbReference type="EMBL" id="MDN5203629.1"/>
    </source>
</evidence>
<dbReference type="EMBL" id="JAUJEA010000008">
    <property type="protein sequence ID" value="MDN5203629.1"/>
    <property type="molecule type" value="Genomic_DNA"/>
</dbReference>
<evidence type="ECO:0000256" key="1">
    <source>
        <dbReference type="ARBA" id="ARBA00004442"/>
    </source>
</evidence>
<comment type="subcellular location">
    <subcellularLocation>
        <location evidence="1">Cell outer membrane</location>
    </subcellularLocation>
</comment>
<evidence type="ECO:0000256" key="2">
    <source>
        <dbReference type="ARBA" id="ARBA00006275"/>
    </source>
</evidence>
<evidence type="ECO:0000256" key="5">
    <source>
        <dbReference type="ARBA" id="ARBA00023237"/>
    </source>
</evidence>
<dbReference type="SUPFAM" id="SSF48452">
    <property type="entry name" value="TPR-like"/>
    <property type="match status" value="1"/>
</dbReference>
<dbReference type="CDD" id="cd08977">
    <property type="entry name" value="SusD"/>
    <property type="match status" value="1"/>
</dbReference>
<dbReference type="PROSITE" id="PS51257">
    <property type="entry name" value="PROKAR_LIPOPROTEIN"/>
    <property type="match status" value="1"/>
</dbReference>
<organism evidence="7 8">
    <name type="scientific">Splendidivirga corallicola</name>
    <dbReference type="NCBI Taxonomy" id="3051826"/>
    <lineage>
        <taxon>Bacteria</taxon>
        <taxon>Pseudomonadati</taxon>
        <taxon>Bacteroidota</taxon>
        <taxon>Cytophagia</taxon>
        <taxon>Cytophagales</taxon>
        <taxon>Splendidivirgaceae</taxon>
        <taxon>Splendidivirga</taxon>
    </lineage>
</organism>
<proteinExistence type="inferred from homology"/>
<name>A0ABT8KS93_9BACT</name>
<evidence type="ECO:0000313" key="8">
    <source>
        <dbReference type="Proteomes" id="UP001172082"/>
    </source>
</evidence>
<feature type="domain" description="RagB/SusD" evidence="6">
    <location>
        <begin position="375"/>
        <end position="528"/>
    </location>
</feature>
<keyword evidence="4" id="KW-0472">Membrane</keyword>
<evidence type="ECO:0000256" key="4">
    <source>
        <dbReference type="ARBA" id="ARBA00023136"/>
    </source>
</evidence>
<sequence length="528" mass="58529">MKLRYIITLIVLTTFVLGSCVDDLDVVPIDPDEQTSATLYDDPAAYKQVLAKIYGGLALTGQQGPAGQGDIAGIDEGFSSYLRMYWYHQELTTDEAVIGWNDQTIRDFHDQDWGASDIFIRGMYSRIYYQITLINEFLRETTDGKLNDRGVSQTLKAEIQTFRAEARLLRALSYWHALDLYGNVPFITENDEVGAFLPQQTNRNDLFNYIESELLAVENELAEPRQNEYARADKAAAWMLLAKLYLNAEVYTGQAKYTECVTYCNKVIGAGYALHNDFQGVFLADNHNSSEIIFPIAFDGENTQSWGGITFIIHAAVGGNMSPADFGIDGGWGGIRTTSAFVNKFADPSGNTDSRAMFFTDGQSLEIADISLFTDGYAITKFKNLTAAGVQGSNATFPDTDFPLFRLADAYLMYAEAVIRGGSGGDAATALGYINALRERAYGNTDGNINAGELNLDFILDERSRELYWEGHRRTDLIRFGQFSESTYVWPWKGGVAEGRSTSSNFNLFPIPSADIAANPNLTQNTGY</sequence>
<keyword evidence="5" id="KW-0998">Cell outer membrane</keyword>
<keyword evidence="8" id="KW-1185">Reference proteome</keyword>